<name>A0A3D4S387_9ENTE</name>
<dbReference type="InterPro" id="IPR015046">
    <property type="entry name" value="LciA_Immunity-like"/>
</dbReference>
<evidence type="ECO:0000256" key="2">
    <source>
        <dbReference type="ARBA" id="ARBA00023002"/>
    </source>
</evidence>
<comment type="caution">
    <text evidence="7">The sequence shown here is derived from an EMBL/GenBank/DDBJ whole genome shotgun (WGS) entry which is preliminary data.</text>
</comment>
<dbReference type="NCBIfam" id="TIGR00401">
    <property type="entry name" value="msrA"/>
    <property type="match status" value="1"/>
</dbReference>
<dbReference type="Pfam" id="PF01625">
    <property type="entry name" value="PMSR"/>
    <property type="match status" value="1"/>
</dbReference>
<dbReference type="SUPFAM" id="SSF55068">
    <property type="entry name" value="Peptide methionine sulfoxide reductase"/>
    <property type="match status" value="1"/>
</dbReference>
<dbReference type="GO" id="GO:0008113">
    <property type="term" value="F:peptide-methionine (S)-S-oxide reductase activity"/>
    <property type="evidence" value="ECO:0007669"/>
    <property type="project" value="UniProtKB-UniRule"/>
</dbReference>
<comment type="catalytic activity">
    <reaction evidence="4 5">
        <text>[thioredoxin]-disulfide + L-methionine + H2O = L-methionine (S)-S-oxide + [thioredoxin]-dithiol</text>
        <dbReference type="Rhea" id="RHEA:19993"/>
        <dbReference type="Rhea" id="RHEA-COMP:10698"/>
        <dbReference type="Rhea" id="RHEA-COMP:10700"/>
        <dbReference type="ChEBI" id="CHEBI:15377"/>
        <dbReference type="ChEBI" id="CHEBI:29950"/>
        <dbReference type="ChEBI" id="CHEBI:50058"/>
        <dbReference type="ChEBI" id="CHEBI:57844"/>
        <dbReference type="ChEBI" id="CHEBI:58772"/>
        <dbReference type="EC" id="1.8.4.11"/>
    </reaction>
</comment>
<dbReference type="GO" id="GO:0030153">
    <property type="term" value="P:bacteriocin immunity"/>
    <property type="evidence" value="ECO:0007669"/>
    <property type="project" value="InterPro"/>
</dbReference>
<proteinExistence type="inferred from homology"/>
<dbReference type="HAMAP" id="MF_01401">
    <property type="entry name" value="MsrA"/>
    <property type="match status" value="1"/>
</dbReference>
<comment type="similarity">
    <text evidence="1 5">Belongs to the MsrA Met sulfoxide reductase family.</text>
</comment>
<gene>
    <name evidence="5 7" type="primary">msrA</name>
    <name evidence="7" type="ORF">DIW15_00045</name>
</gene>
<evidence type="ECO:0000256" key="3">
    <source>
        <dbReference type="ARBA" id="ARBA00047806"/>
    </source>
</evidence>
<evidence type="ECO:0000313" key="8">
    <source>
        <dbReference type="Proteomes" id="UP000262195"/>
    </source>
</evidence>
<dbReference type="EMBL" id="DQHO01000002">
    <property type="protein sequence ID" value="HCS93086.1"/>
    <property type="molecule type" value="Genomic_DNA"/>
</dbReference>
<organism evidence="7 8">
    <name type="scientific">Bavariicoccus seileri</name>
    <dbReference type="NCBI Taxonomy" id="549685"/>
    <lineage>
        <taxon>Bacteria</taxon>
        <taxon>Bacillati</taxon>
        <taxon>Bacillota</taxon>
        <taxon>Bacilli</taxon>
        <taxon>Lactobacillales</taxon>
        <taxon>Enterococcaceae</taxon>
        <taxon>Bavariicoccus</taxon>
    </lineage>
</organism>
<dbReference type="Pfam" id="PF08951">
    <property type="entry name" value="EntA_Immun"/>
    <property type="match status" value="1"/>
</dbReference>
<dbReference type="GO" id="GO:0033744">
    <property type="term" value="F:L-methionine:thioredoxin-disulfide S-oxidoreductase activity"/>
    <property type="evidence" value="ECO:0007669"/>
    <property type="project" value="RHEA"/>
</dbReference>
<dbReference type="InterPro" id="IPR036509">
    <property type="entry name" value="Met_Sox_Rdtase_MsrA_sf"/>
</dbReference>
<dbReference type="EC" id="1.8.4.11" evidence="5"/>
<dbReference type="PANTHER" id="PTHR43774:SF1">
    <property type="entry name" value="PEPTIDE METHIONINE SULFOXIDE REDUCTASE MSRA 2"/>
    <property type="match status" value="1"/>
</dbReference>
<dbReference type="PANTHER" id="PTHR43774">
    <property type="entry name" value="PEPTIDE METHIONINE SULFOXIDE REDUCTASE"/>
    <property type="match status" value="1"/>
</dbReference>
<dbReference type="Gene3D" id="3.30.1060.10">
    <property type="entry name" value="Peptide methionine sulphoxide reductase MsrA"/>
    <property type="match status" value="1"/>
</dbReference>
<protein>
    <recommendedName>
        <fullName evidence="5">Peptide methionine sulfoxide reductase MsrA</fullName>
        <shortName evidence="5">Protein-methionine-S-oxide reductase</shortName>
        <ecNumber evidence="5">1.8.4.11</ecNumber>
    </recommendedName>
    <alternativeName>
        <fullName evidence="5">Peptide-methionine (S)-S-oxide reductase</fullName>
        <shortName evidence="5">Peptide Met(O) reductase</shortName>
    </alternativeName>
</protein>
<feature type="domain" description="Peptide methionine sulphoxide reductase MsrA" evidence="6">
    <location>
        <begin position="98"/>
        <end position="248"/>
    </location>
</feature>
<evidence type="ECO:0000313" key="7">
    <source>
        <dbReference type="EMBL" id="HCS93086.1"/>
    </source>
</evidence>
<dbReference type="InterPro" id="IPR002569">
    <property type="entry name" value="Met_Sox_Rdtase_MsrA_dom"/>
</dbReference>
<sequence length="273" mass="31385">MVYEQQEILTDLYNLMLDPGTRDFERQQLSRAKDQLESGRQINDVLGQLEFSLRALALRQNLSPNVADFYDQIITKQKRPTFDVSNHLGESNISTERAIFAGGCFWCMVEPFDSRPGIKSVISGYIGGNVDDPTYDAVSQKQTGHVEAVEIVYDRNVISYNELLEIYWQLIDPTDDFGQFLDRGSNYRAGIFVQDDEQLALAEASKEALAASDRYHKPIVTPIKQASQFWPAENYHQEYYQKNPKKYRNLKRSRSLLQTLFAVKNKLLTHIKS</sequence>
<comment type="function">
    <text evidence="5">Has an important function as a repair enzyme for proteins that have been inactivated by oxidation. Catalyzes the reversible oxidation-reduction of methionine sulfoxide in proteins to methionine.</text>
</comment>
<evidence type="ECO:0000256" key="4">
    <source>
        <dbReference type="ARBA" id="ARBA00048782"/>
    </source>
</evidence>
<keyword evidence="2 5" id="KW-0560">Oxidoreductase</keyword>
<reference evidence="7 8" key="1">
    <citation type="journal article" date="2018" name="Nat. Biotechnol.">
        <title>A standardized bacterial taxonomy based on genome phylogeny substantially revises the tree of life.</title>
        <authorList>
            <person name="Parks D.H."/>
            <person name="Chuvochina M."/>
            <person name="Waite D.W."/>
            <person name="Rinke C."/>
            <person name="Skarshewski A."/>
            <person name="Chaumeil P.A."/>
            <person name="Hugenholtz P."/>
        </authorList>
    </citation>
    <scope>NUCLEOTIDE SEQUENCE [LARGE SCALE GENOMIC DNA]</scope>
    <source>
        <strain evidence="7">UBA11306</strain>
    </source>
</reference>
<dbReference type="STRING" id="1121105.GCA_000421665_01652"/>
<feature type="active site" evidence="5">
    <location>
        <position position="104"/>
    </location>
</feature>
<dbReference type="AlphaFoldDB" id="A0A3D4S387"/>
<evidence type="ECO:0000259" key="6">
    <source>
        <dbReference type="Pfam" id="PF01625"/>
    </source>
</evidence>
<accession>A0A3D4S387</accession>
<comment type="catalytic activity">
    <reaction evidence="3 5">
        <text>L-methionyl-[protein] + [thioredoxin]-disulfide + H2O = L-methionyl-(S)-S-oxide-[protein] + [thioredoxin]-dithiol</text>
        <dbReference type="Rhea" id="RHEA:14217"/>
        <dbReference type="Rhea" id="RHEA-COMP:10698"/>
        <dbReference type="Rhea" id="RHEA-COMP:10700"/>
        <dbReference type="Rhea" id="RHEA-COMP:12313"/>
        <dbReference type="Rhea" id="RHEA-COMP:12315"/>
        <dbReference type="ChEBI" id="CHEBI:15377"/>
        <dbReference type="ChEBI" id="CHEBI:16044"/>
        <dbReference type="ChEBI" id="CHEBI:29950"/>
        <dbReference type="ChEBI" id="CHEBI:44120"/>
        <dbReference type="ChEBI" id="CHEBI:50058"/>
        <dbReference type="EC" id="1.8.4.11"/>
    </reaction>
</comment>
<evidence type="ECO:0000256" key="5">
    <source>
        <dbReference type="HAMAP-Rule" id="MF_01401"/>
    </source>
</evidence>
<dbReference type="CDD" id="cd21059">
    <property type="entry name" value="LciA-like"/>
    <property type="match status" value="1"/>
</dbReference>
<dbReference type="Proteomes" id="UP000262195">
    <property type="component" value="Unassembled WGS sequence"/>
</dbReference>
<evidence type="ECO:0000256" key="1">
    <source>
        <dbReference type="ARBA" id="ARBA00005591"/>
    </source>
</evidence>